<dbReference type="GeneID" id="56671867"/>
<sequence>MNIEGIEMEVRCTGDVCSDALEFLRRHNHEKTAEHSIRVKKAAEELAKRFHVPAQKAGIAGIMHDISGVIPNEKRIAAAEALGIDILPEERIFPMIIHQKLSKVMARDLFQVADQDILDAIECHTTLKKNPSQLDLVLFSADKIEWDQTGTPPYIKELCEALEISLEHGAFVYIQYLWKQKDKLKVVHPWLKDAYYHLKAIIEA</sequence>
<evidence type="ECO:0000313" key="5">
    <source>
        <dbReference type="EMBL" id="OLF89920.1"/>
    </source>
</evidence>
<dbReference type="RefSeq" id="WP_023855716.1">
    <property type="nucleotide sequence ID" value="NZ_AP023088.1"/>
</dbReference>
<dbReference type="PANTHER" id="PTHR35795">
    <property type="entry name" value="SLR1885 PROTEIN"/>
    <property type="match status" value="1"/>
</dbReference>
<reference evidence="5 6" key="1">
    <citation type="journal article" date="2016" name="Front. Microbiol.">
        <title>High-Level Heat Resistance of Spores of Bacillus amyloliquefaciens and Bacillus licheniformis Results from the Presence of a spoVA Operon in a Tn1546 Transposon.</title>
        <authorList>
            <person name="Berendsen E.M."/>
            <person name="Koning R.A."/>
            <person name="Boekhorst J."/>
            <person name="de Jong A."/>
            <person name="Kuipers O.P."/>
            <person name="Wells-Bennik M.H."/>
        </authorList>
    </citation>
    <scope>NUCLEOTIDE SEQUENCE [LARGE SCALE GENOMIC DNA]</scope>
    <source>
        <strain evidence="5 6">B4121</strain>
    </source>
</reference>
<dbReference type="EMBL" id="LKPO01000021">
    <property type="protein sequence ID" value="OLF89920.1"/>
    <property type="molecule type" value="Genomic_DNA"/>
</dbReference>
<feature type="domain" description="HD" evidence="4">
    <location>
        <begin position="32"/>
        <end position="146"/>
    </location>
</feature>
<dbReference type="NCBIfam" id="TIGR00488">
    <property type="entry name" value="bis(5'-nucleosyl)-tetraphosphatase (symmetrical) YqeK"/>
    <property type="match status" value="1"/>
</dbReference>
<evidence type="ECO:0000256" key="3">
    <source>
        <dbReference type="ARBA" id="ARBA00022801"/>
    </source>
</evidence>
<organism evidence="5 6">
    <name type="scientific">Bacillus paralicheniformis</name>
    <dbReference type="NCBI Taxonomy" id="1648923"/>
    <lineage>
        <taxon>Bacteria</taxon>
        <taxon>Bacillati</taxon>
        <taxon>Bacillota</taxon>
        <taxon>Bacilli</taxon>
        <taxon>Bacillales</taxon>
        <taxon>Bacillaceae</taxon>
        <taxon>Bacillus</taxon>
    </lineage>
</organism>
<keyword evidence="2" id="KW-0547">Nucleotide-binding</keyword>
<dbReference type="Pfam" id="PF01966">
    <property type="entry name" value="HD"/>
    <property type="match status" value="1"/>
</dbReference>
<keyword evidence="3 5" id="KW-0378">Hydrolase</keyword>
<comment type="caution">
    <text evidence="5">The sequence shown here is derived from an EMBL/GenBank/DDBJ whole genome shotgun (WGS) entry which is preliminary data.</text>
</comment>
<protein>
    <submittedName>
        <fullName evidence="5">Hydrolase (HAD superfamily)</fullName>
    </submittedName>
</protein>
<dbReference type="GO" id="GO:0000166">
    <property type="term" value="F:nucleotide binding"/>
    <property type="evidence" value="ECO:0007669"/>
    <property type="project" value="UniProtKB-KW"/>
</dbReference>
<evidence type="ECO:0000256" key="2">
    <source>
        <dbReference type="ARBA" id="ARBA00022741"/>
    </source>
</evidence>
<keyword evidence="1" id="KW-0479">Metal-binding</keyword>
<dbReference type="PANTHER" id="PTHR35795:SF1">
    <property type="entry name" value="BIS(5'-NUCLEOSYL)-TETRAPHOSPHATASE, SYMMETRICAL"/>
    <property type="match status" value="1"/>
</dbReference>
<dbReference type="SUPFAM" id="SSF109604">
    <property type="entry name" value="HD-domain/PDEase-like"/>
    <property type="match status" value="1"/>
</dbReference>
<gene>
    <name evidence="5" type="ORF">B4121_3195</name>
</gene>
<dbReference type="AlphaFoldDB" id="A0A7Z1B2Y8"/>
<proteinExistence type="predicted"/>
<evidence type="ECO:0000256" key="1">
    <source>
        <dbReference type="ARBA" id="ARBA00022723"/>
    </source>
</evidence>
<dbReference type="GO" id="GO:0046872">
    <property type="term" value="F:metal ion binding"/>
    <property type="evidence" value="ECO:0007669"/>
    <property type="project" value="UniProtKB-KW"/>
</dbReference>
<dbReference type="InterPro" id="IPR051094">
    <property type="entry name" value="Diverse_Catalytic_Enzymes"/>
</dbReference>
<accession>A0A7Z1B2Y8</accession>
<evidence type="ECO:0000313" key="6">
    <source>
        <dbReference type="Proteomes" id="UP000185604"/>
    </source>
</evidence>
<dbReference type="Proteomes" id="UP000185604">
    <property type="component" value="Unassembled WGS sequence"/>
</dbReference>
<dbReference type="Gene3D" id="1.10.3210.10">
    <property type="entry name" value="Hypothetical protein af1432"/>
    <property type="match status" value="1"/>
</dbReference>
<dbReference type="InterPro" id="IPR005249">
    <property type="entry name" value="YqeK"/>
</dbReference>
<name>A0A7Z1B2Y8_9BACI</name>
<dbReference type="InterPro" id="IPR006674">
    <property type="entry name" value="HD_domain"/>
</dbReference>
<dbReference type="GO" id="GO:0016787">
    <property type="term" value="F:hydrolase activity"/>
    <property type="evidence" value="ECO:0007669"/>
    <property type="project" value="UniProtKB-KW"/>
</dbReference>
<evidence type="ECO:0000259" key="4">
    <source>
        <dbReference type="Pfam" id="PF01966"/>
    </source>
</evidence>